<keyword evidence="8" id="KW-0547">Nucleotide-binding</keyword>
<evidence type="ECO:0000259" key="7">
    <source>
        <dbReference type="Pfam" id="PF00892"/>
    </source>
</evidence>
<protein>
    <submittedName>
        <fullName evidence="8">Peptide ABC transporter ATP-binding protein</fullName>
    </submittedName>
</protein>
<evidence type="ECO:0000256" key="2">
    <source>
        <dbReference type="ARBA" id="ARBA00007362"/>
    </source>
</evidence>
<feature type="domain" description="EamA" evidence="7">
    <location>
        <begin position="19"/>
        <end position="147"/>
    </location>
</feature>
<dbReference type="GO" id="GO:0005524">
    <property type="term" value="F:ATP binding"/>
    <property type="evidence" value="ECO:0007669"/>
    <property type="project" value="UniProtKB-KW"/>
</dbReference>
<dbReference type="PANTHER" id="PTHR32322">
    <property type="entry name" value="INNER MEMBRANE TRANSPORTER"/>
    <property type="match status" value="1"/>
</dbReference>
<dbReference type="RefSeq" id="WP_258549172.1">
    <property type="nucleotide sequence ID" value="NZ_JPWH01000012.1"/>
</dbReference>
<keyword evidence="3 6" id="KW-0812">Transmembrane</keyword>
<accession>A0A367X210</accession>
<feature type="domain" description="EamA" evidence="7">
    <location>
        <begin position="160"/>
        <end position="295"/>
    </location>
</feature>
<feature type="transmembrane region" description="Helical" evidence="6">
    <location>
        <begin position="256"/>
        <end position="272"/>
    </location>
</feature>
<evidence type="ECO:0000256" key="4">
    <source>
        <dbReference type="ARBA" id="ARBA00022989"/>
    </source>
</evidence>
<evidence type="ECO:0000256" key="5">
    <source>
        <dbReference type="ARBA" id="ARBA00023136"/>
    </source>
</evidence>
<dbReference type="Proteomes" id="UP000252517">
    <property type="component" value="Unassembled WGS sequence"/>
</dbReference>
<name>A0A367X210_9PROT</name>
<evidence type="ECO:0000256" key="3">
    <source>
        <dbReference type="ARBA" id="ARBA00022692"/>
    </source>
</evidence>
<evidence type="ECO:0000313" key="8">
    <source>
        <dbReference type="EMBL" id="RCK47687.1"/>
    </source>
</evidence>
<evidence type="ECO:0000256" key="1">
    <source>
        <dbReference type="ARBA" id="ARBA00004141"/>
    </source>
</evidence>
<feature type="transmembrane region" description="Helical" evidence="6">
    <location>
        <begin position="133"/>
        <end position="151"/>
    </location>
</feature>
<feature type="transmembrane region" description="Helical" evidence="6">
    <location>
        <begin position="74"/>
        <end position="96"/>
    </location>
</feature>
<feature type="transmembrane region" description="Helical" evidence="6">
    <location>
        <begin position="102"/>
        <end position="124"/>
    </location>
</feature>
<dbReference type="InterPro" id="IPR000620">
    <property type="entry name" value="EamA_dom"/>
</dbReference>
<feature type="transmembrane region" description="Helical" evidence="6">
    <location>
        <begin position="12"/>
        <end position="36"/>
    </location>
</feature>
<feature type="transmembrane region" description="Helical" evidence="6">
    <location>
        <begin position="222"/>
        <end position="244"/>
    </location>
</feature>
<proteinExistence type="inferred from homology"/>
<feature type="transmembrane region" description="Helical" evidence="6">
    <location>
        <begin position="42"/>
        <end position="62"/>
    </location>
</feature>
<comment type="caution">
    <text evidence="8">The sequence shown here is derived from an EMBL/GenBank/DDBJ whole genome shotgun (WGS) entry which is preliminary data.</text>
</comment>
<feature type="transmembrane region" description="Helical" evidence="6">
    <location>
        <begin position="190"/>
        <end position="210"/>
    </location>
</feature>
<dbReference type="GO" id="GO:0016020">
    <property type="term" value="C:membrane"/>
    <property type="evidence" value="ECO:0007669"/>
    <property type="project" value="UniProtKB-SubCell"/>
</dbReference>
<dbReference type="EMBL" id="JPWH01000012">
    <property type="protein sequence ID" value="RCK47687.1"/>
    <property type="molecule type" value="Genomic_DNA"/>
</dbReference>
<comment type="similarity">
    <text evidence="2">Belongs to the EamA transporter family.</text>
</comment>
<feature type="transmembrane region" description="Helical" evidence="6">
    <location>
        <begin position="278"/>
        <end position="296"/>
    </location>
</feature>
<dbReference type="InterPro" id="IPR050638">
    <property type="entry name" value="AA-Vitamin_Transporters"/>
</dbReference>
<evidence type="ECO:0000256" key="6">
    <source>
        <dbReference type="SAM" id="Phobius"/>
    </source>
</evidence>
<dbReference type="SUPFAM" id="SSF103481">
    <property type="entry name" value="Multidrug resistance efflux transporter EmrE"/>
    <property type="match status" value="2"/>
</dbReference>
<keyword evidence="8" id="KW-0067">ATP-binding</keyword>
<dbReference type="AlphaFoldDB" id="A0A367X210"/>
<comment type="subcellular location">
    <subcellularLocation>
        <location evidence="1">Membrane</location>
        <topology evidence="1">Multi-pass membrane protein</topology>
    </subcellularLocation>
</comment>
<keyword evidence="5 6" id="KW-0472">Membrane</keyword>
<dbReference type="PANTHER" id="PTHR32322:SF2">
    <property type="entry name" value="EAMA DOMAIN-CONTAINING PROTEIN"/>
    <property type="match status" value="1"/>
</dbReference>
<sequence>MAFAKNVSSHPAFARFMPFVFVFLWSTGFIGAKFGLPYAEPFVFLFTRFLIVIVVMVPVVWVMGAKWPARLRDVLHIAVAGMLVHGIYLGGVFAAIAQGLPAGLSALIVGMQPVLTASVVGALLGEHVTRRQWMGLALGLVGVGLVLGPKIGGGSGITPLGILLAVGALLGMTAGTLYQKRFCTGMDLRTGTVIQYCAASMTVGLFALLSGESFHIDWTMEFVLVMAWLVLVLSIGAIMLLMVLIKQGEATRVASMFYLVPPTAASLAWLLFDEHIGFMGLAGFAVAALGVALVMAKR</sequence>
<feature type="transmembrane region" description="Helical" evidence="6">
    <location>
        <begin position="157"/>
        <end position="178"/>
    </location>
</feature>
<dbReference type="Pfam" id="PF00892">
    <property type="entry name" value="EamA"/>
    <property type="match status" value="2"/>
</dbReference>
<gene>
    <name evidence="8" type="ORF">TH25_15560</name>
</gene>
<evidence type="ECO:0000313" key="9">
    <source>
        <dbReference type="Proteomes" id="UP000252517"/>
    </source>
</evidence>
<dbReference type="InterPro" id="IPR037185">
    <property type="entry name" value="EmrE-like"/>
</dbReference>
<organism evidence="8 9">
    <name type="scientific">Thalassospira profundimaris</name>
    <dbReference type="NCBI Taxonomy" id="502049"/>
    <lineage>
        <taxon>Bacteria</taxon>
        <taxon>Pseudomonadati</taxon>
        <taxon>Pseudomonadota</taxon>
        <taxon>Alphaproteobacteria</taxon>
        <taxon>Rhodospirillales</taxon>
        <taxon>Thalassospiraceae</taxon>
        <taxon>Thalassospira</taxon>
    </lineage>
</organism>
<reference evidence="8 9" key="1">
    <citation type="submission" date="2014-07" db="EMBL/GenBank/DDBJ databases">
        <title>Draft genome sequence of Thalassospira profundimaris S25-3-2.</title>
        <authorList>
            <person name="Lai Q."/>
            <person name="Shao Z."/>
        </authorList>
    </citation>
    <scope>NUCLEOTIDE SEQUENCE [LARGE SCALE GENOMIC DNA]</scope>
    <source>
        <strain evidence="8 9">S25-3-2</strain>
    </source>
</reference>
<keyword evidence="4 6" id="KW-1133">Transmembrane helix</keyword>